<evidence type="ECO:0000256" key="4">
    <source>
        <dbReference type="ARBA" id="ARBA00022692"/>
    </source>
</evidence>
<evidence type="ECO:0000256" key="2">
    <source>
        <dbReference type="ARBA" id="ARBA00022475"/>
    </source>
</evidence>
<evidence type="ECO:0000256" key="10">
    <source>
        <dbReference type="RuleBase" id="RU000594"/>
    </source>
</evidence>
<evidence type="ECO:0000256" key="8">
    <source>
        <dbReference type="ARBA" id="ARBA00023136"/>
    </source>
</evidence>
<comment type="similarity">
    <text evidence="1 9 11">Belongs to the peptidase A8 family.</text>
</comment>
<dbReference type="InterPro" id="IPR001872">
    <property type="entry name" value="Peptidase_A8"/>
</dbReference>
<organism evidence="12 13">
    <name type="scientific">Candidatus Babela massiliensis</name>
    <dbReference type="NCBI Taxonomy" id="673862"/>
    <lineage>
        <taxon>Bacteria</taxon>
        <taxon>Candidatus Babelota</taxon>
        <taxon>Candidatus Babeliae</taxon>
        <taxon>Candidatus Babeliales</taxon>
        <taxon>Candidatus Babeliaceae</taxon>
        <taxon>Candidatus Babela</taxon>
    </lineage>
</organism>
<dbReference type="EC" id="3.4.23.36" evidence="9"/>
<dbReference type="PANTHER" id="PTHR33695:SF1">
    <property type="entry name" value="LIPOPROTEIN SIGNAL PEPTIDASE"/>
    <property type="match status" value="1"/>
</dbReference>
<dbReference type="EMBL" id="HG793133">
    <property type="protein sequence ID" value="CDK30960.1"/>
    <property type="molecule type" value="Genomic_DNA"/>
</dbReference>
<comment type="catalytic activity">
    <reaction evidence="9 10">
        <text>Release of signal peptides from bacterial membrane prolipoproteins. Hydrolyzes -Xaa-Yaa-Zaa-|-(S,diacylglyceryl)Cys-, in which Xaa is hydrophobic (preferably Leu), and Yaa (Ala or Ser) and Zaa (Gly or Ala) have small, neutral side chains.</text>
        <dbReference type="EC" id="3.4.23.36"/>
    </reaction>
</comment>
<dbReference type="eggNOG" id="COG0597">
    <property type="taxonomic scope" value="Bacteria"/>
</dbReference>
<evidence type="ECO:0000256" key="11">
    <source>
        <dbReference type="RuleBase" id="RU004181"/>
    </source>
</evidence>
<dbReference type="AlphaFoldDB" id="V6DHC3"/>
<dbReference type="NCBIfam" id="TIGR00077">
    <property type="entry name" value="lspA"/>
    <property type="match status" value="1"/>
</dbReference>
<feature type="transmembrane region" description="Helical" evidence="9">
    <location>
        <begin position="134"/>
        <end position="159"/>
    </location>
</feature>
<dbReference type="HAMAP" id="MF_00161">
    <property type="entry name" value="LspA"/>
    <property type="match status" value="1"/>
</dbReference>
<evidence type="ECO:0000256" key="7">
    <source>
        <dbReference type="ARBA" id="ARBA00022989"/>
    </source>
</evidence>
<reference evidence="12 13" key="1">
    <citation type="journal article" date="2015" name="Biol. Direct">
        <title>Babela massiliensis, a representative of a widespread bacterial phylum with unusual adaptations to parasitism in amoebae.</title>
        <authorList>
            <person name="Pagnier I."/>
            <person name="Yutin N."/>
            <person name="Croce O."/>
            <person name="Makarova K.S."/>
            <person name="Wolf Y.I."/>
            <person name="Benamar S."/>
            <person name="Raoult D."/>
            <person name="Koonin E.V."/>
            <person name="La Scola B."/>
        </authorList>
    </citation>
    <scope>NUCLEOTIDE SEQUENCE [LARGE SCALE GENOMIC DNA]</scope>
    <source>
        <strain evidence="13">BABL1</strain>
    </source>
</reference>
<dbReference type="OrthoDB" id="9810259at2"/>
<feature type="transmembrane region" description="Helical" evidence="9">
    <location>
        <begin position="12"/>
        <end position="29"/>
    </location>
</feature>
<comment type="pathway">
    <text evidence="9">Protein modification; lipoprotein biosynthesis (signal peptide cleavage).</text>
</comment>
<name>V6DHC3_9BACT</name>
<dbReference type="GO" id="GO:0004190">
    <property type="term" value="F:aspartic-type endopeptidase activity"/>
    <property type="evidence" value="ECO:0007669"/>
    <property type="project" value="UniProtKB-UniRule"/>
</dbReference>
<keyword evidence="3 9" id="KW-0645">Protease</keyword>
<dbReference type="RefSeq" id="WP_023792900.1">
    <property type="nucleotide sequence ID" value="NC_023003.1"/>
</dbReference>
<comment type="subcellular location">
    <subcellularLocation>
        <location evidence="9">Cell membrane</location>
        <topology evidence="9">Multi-pass membrane protein</topology>
    </subcellularLocation>
</comment>
<proteinExistence type="inferred from homology"/>
<evidence type="ECO:0000256" key="9">
    <source>
        <dbReference type="HAMAP-Rule" id="MF_00161"/>
    </source>
</evidence>
<keyword evidence="4 9" id="KW-0812">Transmembrane</keyword>
<evidence type="ECO:0000256" key="1">
    <source>
        <dbReference type="ARBA" id="ARBA00006139"/>
    </source>
</evidence>
<protein>
    <recommendedName>
        <fullName evidence="9">Lipoprotein signal peptidase</fullName>
        <ecNumber evidence="9">3.4.23.36</ecNumber>
    </recommendedName>
    <alternativeName>
        <fullName evidence="9">Prolipoprotein signal peptidase</fullName>
    </alternativeName>
    <alternativeName>
        <fullName evidence="9">Signal peptidase II</fullName>
        <shortName evidence="9">SPase II</shortName>
    </alternativeName>
</protein>
<dbReference type="PRINTS" id="PR00781">
    <property type="entry name" value="LIPOSIGPTASE"/>
</dbReference>
<sequence>MILDSYKKFMSQTALILVYSILSLLIISFDRVTKYFALYYLKAGKFLSNFIDLDFVLNRGISFGIFNSDNSFIFFFITLLVFLITVYLLVYTVDRFKNGHKIFGEILVLSGSLSNIVDRLIYGGVIDFISIKYILPFTFFNIADVSICLGIFIMFLQFYKSEI</sequence>
<dbReference type="GO" id="GO:0005886">
    <property type="term" value="C:plasma membrane"/>
    <property type="evidence" value="ECO:0007669"/>
    <property type="project" value="UniProtKB-SubCell"/>
</dbReference>
<evidence type="ECO:0000313" key="12">
    <source>
        <dbReference type="EMBL" id="CDK30960.1"/>
    </source>
</evidence>
<keyword evidence="7 9" id="KW-1133">Transmembrane helix</keyword>
<keyword evidence="13" id="KW-1185">Reference proteome</keyword>
<dbReference type="HOGENOM" id="CLU_083252_4_3_7"/>
<keyword evidence="6 9" id="KW-0378">Hydrolase</keyword>
<feature type="active site" evidence="9">
    <location>
        <position position="144"/>
    </location>
</feature>
<evidence type="ECO:0000256" key="5">
    <source>
        <dbReference type="ARBA" id="ARBA00022750"/>
    </source>
</evidence>
<evidence type="ECO:0000256" key="3">
    <source>
        <dbReference type="ARBA" id="ARBA00022670"/>
    </source>
</evidence>
<dbReference type="KEGG" id="dpb:BABL1_gene_94"/>
<dbReference type="STRING" id="673862.BABL1_gene_94"/>
<dbReference type="Pfam" id="PF01252">
    <property type="entry name" value="Peptidase_A8"/>
    <property type="match status" value="1"/>
</dbReference>
<comment type="function">
    <text evidence="9 10">This protein specifically catalyzes the removal of signal peptides from prolipoproteins.</text>
</comment>
<dbReference type="GO" id="GO:0006508">
    <property type="term" value="P:proteolysis"/>
    <property type="evidence" value="ECO:0007669"/>
    <property type="project" value="UniProtKB-KW"/>
</dbReference>
<dbReference type="PANTHER" id="PTHR33695">
    <property type="entry name" value="LIPOPROTEIN SIGNAL PEPTIDASE"/>
    <property type="match status" value="1"/>
</dbReference>
<keyword evidence="12" id="KW-0449">Lipoprotein</keyword>
<evidence type="ECO:0000313" key="13">
    <source>
        <dbReference type="Proteomes" id="UP000018769"/>
    </source>
</evidence>
<dbReference type="PROSITE" id="PS00855">
    <property type="entry name" value="SPASE_II"/>
    <property type="match status" value="1"/>
</dbReference>
<accession>V6DHC3</accession>
<keyword evidence="2 9" id="KW-1003">Cell membrane</keyword>
<gene>
    <name evidence="9" type="primary">lspA</name>
    <name evidence="12" type="ORF">BABL1_gene_94</name>
</gene>
<dbReference type="UniPathway" id="UPA00665"/>
<keyword evidence="8 9" id="KW-0472">Membrane</keyword>
<feature type="transmembrane region" description="Helical" evidence="9">
    <location>
        <begin position="72"/>
        <end position="90"/>
    </location>
</feature>
<dbReference type="Proteomes" id="UP000018769">
    <property type="component" value="Chromosome I"/>
</dbReference>
<keyword evidence="5 9" id="KW-0064">Aspartyl protease</keyword>
<evidence type="ECO:0000256" key="6">
    <source>
        <dbReference type="ARBA" id="ARBA00022801"/>
    </source>
</evidence>
<comment type="caution">
    <text evidence="9">Lacks conserved residue(s) required for the propagation of feature annotation.</text>
</comment>
<feature type="active site" evidence="9">
    <location>
        <position position="127"/>
    </location>
</feature>